<dbReference type="Gene3D" id="3.80.10.10">
    <property type="entry name" value="Ribonuclease Inhibitor"/>
    <property type="match status" value="3"/>
</dbReference>
<evidence type="ECO:0000256" key="5">
    <source>
        <dbReference type="ARBA" id="ARBA00023180"/>
    </source>
</evidence>
<keyword evidence="3" id="KW-0677">Repeat</keyword>
<dbReference type="InterPro" id="IPR001611">
    <property type="entry name" value="Leu-rich_rpt"/>
</dbReference>
<dbReference type="SMART" id="SM00409">
    <property type="entry name" value="IG"/>
    <property type="match status" value="1"/>
</dbReference>
<evidence type="ECO:0000256" key="3">
    <source>
        <dbReference type="ARBA" id="ARBA00022737"/>
    </source>
</evidence>
<evidence type="ECO:0000313" key="11">
    <source>
        <dbReference type="RefSeq" id="XP_035672182.1"/>
    </source>
</evidence>
<evidence type="ECO:0000259" key="9">
    <source>
        <dbReference type="PROSITE" id="PS50835"/>
    </source>
</evidence>
<dbReference type="GO" id="GO:0051965">
    <property type="term" value="P:positive regulation of synapse assembly"/>
    <property type="evidence" value="ECO:0000318"/>
    <property type="project" value="GO_Central"/>
</dbReference>
<dbReference type="KEGG" id="bfo:118413116"/>
<dbReference type="InterPro" id="IPR000483">
    <property type="entry name" value="Cys-rich_flank_reg_C"/>
</dbReference>
<dbReference type="GeneID" id="118413116"/>
<keyword evidence="1" id="KW-0433">Leucine-rich repeat</keyword>
<evidence type="ECO:0000256" key="7">
    <source>
        <dbReference type="SAM" id="Phobius"/>
    </source>
</evidence>
<dbReference type="InterPro" id="IPR032675">
    <property type="entry name" value="LRR_dom_sf"/>
</dbReference>
<dbReference type="SMART" id="SM00408">
    <property type="entry name" value="IGc2"/>
    <property type="match status" value="1"/>
</dbReference>
<dbReference type="OrthoDB" id="643377at2759"/>
<dbReference type="InterPro" id="IPR036179">
    <property type="entry name" value="Ig-like_dom_sf"/>
</dbReference>
<feature type="signal peptide" evidence="8">
    <location>
        <begin position="1"/>
        <end position="24"/>
    </location>
</feature>
<dbReference type="FunFam" id="2.60.40.10:FF:002224">
    <property type="entry name" value="Uncharacterized protein"/>
    <property type="match status" value="1"/>
</dbReference>
<dbReference type="Pfam" id="PF13927">
    <property type="entry name" value="Ig_3"/>
    <property type="match status" value="1"/>
</dbReference>
<dbReference type="SMART" id="SM00369">
    <property type="entry name" value="LRR_TYP"/>
    <property type="match status" value="11"/>
</dbReference>
<dbReference type="InterPro" id="IPR003598">
    <property type="entry name" value="Ig_sub2"/>
</dbReference>
<feature type="domain" description="Ig-like" evidence="9">
    <location>
        <begin position="372"/>
        <end position="462"/>
    </location>
</feature>
<dbReference type="InterPro" id="IPR003591">
    <property type="entry name" value="Leu-rich_rpt_typical-subtyp"/>
</dbReference>
<dbReference type="Proteomes" id="UP000001554">
    <property type="component" value="Chromosome 4"/>
</dbReference>
<dbReference type="GO" id="GO:0005886">
    <property type="term" value="C:plasma membrane"/>
    <property type="evidence" value="ECO:0000318"/>
    <property type="project" value="GO_Central"/>
</dbReference>
<name>A0A9J7MLI3_BRAFL</name>
<dbReference type="SMART" id="SM00364">
    <property type="entry name" value="LRR_BAC"/>
    <property type="match status" value="6"/>
</dbReference>
<sequence>MGRRLKHMLIFLLIILKEFHMPEASCSCSPSSCSCESLGLTSVPQNLSTSITSLILGYNQITTLGQSDFSRYTNLINLYLNNNDISGIEAVTFRTTPQLQRLYLNGNNLTSIPQGVFNNLTQIQRLYLSSNLITHIQPGAFSNLPQLKQLHLQHNKLTSIPTVQYQFPELAYLYLYNNNITDIPANAFSNQPKLSYLYLHSNRISTVSSTAFRGLVNLSTLDLHNNELTELPVYLFFGLSSLNNLKLQNNAILQIFPNTFTGLSSLTYLYLFGNNIETFPIEALLKISSNTQLYLQNNQMTTLSFTAYDKLSSVRTVYINNNPWQCDCRMVAFRLKMNGSHSFENQITCTDPQKSGQLLKDINPEDLTCEEPKIVRFEMGDENLVVEGGTLRLVCEASGIPTPDITVTLPSGLNVTDESGGRVTVDVNGTITVTDVTAADAGLYICIAASPVGSMFETLSVDVQPKVPPTVTMAPLNITDNPESTSNHGSAPSFSLPVLLGSVIGAVAGTVLIVGIILMIWCKRRTQHPPPSGPDTSVVFSNTDTTVTVATSGHDQTGQGQSQNVRHPQNAQRPTVPQLPIYEDVDQIPSNQRHAAGPTSASPGGAGPRGAGPRGAGPRGANPRGESPSRGASPGGVGPRGASPRDTSPRGASPRGAGPTGESPRGAGPRQLAKKMPPNRNKAPNVEHPPPPPPHTGAAAAVYANEPDAPDNLHLYQPLTKTY</sequence>
<gene>
    <name evidence="11" type="primary">LOC118413116</name>
</gene>
<feature type="region of interest" description="Disordered" evidence="6">
    <location>
        <begin position="591"/>
        <end position="723"/>
    </location>
</feature>
<dbReference type="GO" id="GO:0038023">
    <property type="term" value="F:signaling receptor activity"/>
    <property type="evidence" value="ECO:0000318"/>
    <property type="project" value="GO_Central"/>
</dbReference>
<feature type="transmembrane region" description="Helical" evidence="7">
    <location>
        <begin position="494"/>
        <end position="521"/>
    </location>
</feature>
<keyword evidence="10" id="KW-1185">Reference proteome</keyword>
<evidence type="ECO:0000256" key="1">
    <source>
        <dbReference type="ARBA" id="ARBA00022614"/>
    </source>
</evidence>
<dbReference type="PROSITE" id="PS50835">
    <property type="entry name" value="IG_LIKE"/>
    <property type="match status" value="1"/>
</dbReference>
<dbReference type="OMA" id="IPTVQYQ"/>
<dbReference type="SMART" id="SM00082">
    <property type="entry name" value="LRRCT"/>
    <property type="match status" value="1"/>
</dbReference>
<reference evidence="10" key="1">
    <citation type="journal article" date="2020" name="Nat. Ecol. Evol.">
        <title>Deeply conserved synteny resolves early events in vertebrate evolution.</title>
        <authorList>
            <person name="Simakov O."/>
            <person name="Marletaz F."/>
            <person name="Yue J.X."/>
            <person name="O'Connell B."/>
            <person name="Jenkins J."/>
            <person name="Brandt A."/>
            <person name="Calef R."/>
            <person name="Tung C.H."/>
            <person name="Huang T.K."/>
            <person name="Schmutz J."/>
            <person name="Satoh N."/>
            <person name="Yu J.K."/>
            <person name="Putnam N.H."/>
            <person name="Green R.E."/>
            <person name="Rokhsar D.S."/>
        </authorList>
    </citation>
    <scope>NUCLEOTIDE SEQUENCE [LARGE SCALE GENOMIC DNA]</scope>
    <source>
        <strain evidence="10">S238N-H82</strain>
    </source>
</reference>
<evidence type="ECO:0000256" key="8">
    <source>
        <dbReference type="SAM" id="SignalP"/>
    </source>
</evidence>
<dbReference type="PANTHER" id="PTHR24366">
    <property type="entry name" value="IG(IMMUNOGLOBULIN) AND LRR(LEUCINE RICH REPEAT) DOMAINS"/>
    <property type="match status" value="1"/>
</dbReference>
<evidence type="ECO:0000256" key="2">
    <source>
        <dbReference type="ARBA" id="ARBA00022729"/>
    </source>
</evidence>
<dbReference type="Pfam" id="PF13855">
    <property type="entry name" value="LRR_8"/>
    <property type="match status" value="2"/>
</dbReference>
<dbReference type="InterPro" id="IPR013783">
    <property type="entry name" value="Ig-like_fold"/>
</dbReference>
<evidence type="ECO:0000256" key="6">
    <source>
        <dbReference type="SAM" id="MobiDB-lite"/>
    </source>
</evidence>
<dbReference type="RefSeq" id="XP_035672182.1">
    <property type="nucleotide sequence ID" value="XM_035816289.1"/>
</dbReference>
<dbReference type="FunFam" id="3.80.10.10:FF:000770">
    <property type="entry name" value="Uncharacterized protein"/>
    <property type="match status" value="2"/>
</dbReference>
<dbReference type="AlphaFoldDB" id="A0A9J7MLI3"/>
<feature type="chain" id="PRO_5039905737" evidence="8">
    <location>
        <begin position="25"/>
        <end position="723"/>
    </location>
</feature>
<proteinExistence type="predicted"/>
<dbReference type="InterPro" id="IPR003599">
    <property type="entry name" value="Ig_sub"/>
</dbReference>
<feature type="region of interest" description="Disordered" evidence="6">
    <location>
        <begin position="549"/>
        <end position="573"/>
    </location>
</feature>
<dbReference type="PROSITE" id="PS51257">
    <property type="entry name" value="PROKAR_LIPOPROTEIN"/>
    <property type="match status" value="1"/>
</dbReference>
<dbReference type="SUPFAM" id="SSF48726">
    <property type="entry name" value="Immunoglobulin"/>
    <property type="match status" value="1"/>
</dbReference>
<dbReference type="SUPFAM" id="SSF52058">
    <property type="entry name" value="L domain-like"/>
    <property type="match status" value="1"/>
</dbReference>
<dbReference type="PROSITE" id="PS51450">
    <property type="entry name" value="LRR"/>
    <property type="match status" value="6"/>
</dbReference>
<feature type="compositionally biased region" description="Gly residues" evidence="6">
    <location>
        <begin position="604"/>
        <end position="618"/>
    </location>
</feature>
<dbReference type="Gene3D" id="2.60.40.10">
    <property type="entry name" value="Immunoglobulins"/>
    <property type="match status" value="1"/>
</dbReference>
<reference evidence="11" key="2">
    <citation type="submission" date="2025-08" db="UniProtKB">
        <authorList>
            <consortium name="RefSeq"/>
        </authorList>
    </citation>
    <scope>IDENTIFICATION</scope>
    <source>
        <strain evidence="11">S238N-H82</strain>
        <tissue evidence="11">Testes</tissue>
    </source>
</reference>
<dbReference type="PANTHER" id="PTHR24366:SF161">
    <property type="entry name" value="TIR DOMAIN-CONTAINING PROTEIN"/>
    <property type="match status" value="1"/>
</dbReference>
<keyword evidence="2 8" id="KW-0732">Signal</keyword>
<keyword evidence="7" id="KW-0472">Membrane</keyword>
<protein>
    <submittedName>
        <fullName evidence="11">Leucine-rich repeat and immunoglobulin-like domain-containing nogo receptor-interacting protein 2</fullName>
    </submittedName>
</protein>
<keyword evidence="7" id="KW-0812">Transmembrane</keyword>
<dbReference type="InterPro" id="IPR007110">
    <property type="entry name" value="Ig-like_dom"/>
</dbReference>
<organism evidence="10 11">
    <name type="scientific">Branchiostoma floridae</name>
    <name type="common">Florida lancelet</name>
    <name type="synonym">Amphioxus</name>
    <dbReference type="NCBI Taxonomy" id="7739"/>
    <lineage>
        <taxon>Eukaryota</taxon>
        <taxon>Metazoa</taxon>
        <taxon>Chordata</taxon>
        <taxon>Cephalochordata</taxon>
        <taxon>Leptocardii</taxon>
        <taxon>Amphioxiformes</taxon>
        <taxon>Branchiostomatidae</taxon>
        <taxon>Branchiostoma</taxon>
    </lineage>
</organism>
<evidence type="ECO:0000313" key="10">
    <source>
        <dbReference type="Proteomes" id="UP000001554"/>
    </source>
</evidence>
<keyword evidence="4" id="KW-1015">Disulfide bond</keyword>
<keyword evidence="7" id="KW-1133">Transmembrane helix</keyword>
<accession>A0A9J7MLI3</accession>
<evidence type="ECO:0000256" key="4">
    <source>
        <dbReference type="ARBA" id="ARBA00023157"/>
    </source>
</evidence>
<keyword evidence="5" id="KW-0325">Glycoprotein</keyword>